<proteinExistence type="inferred from homology"/>
<dbReference type="PROSITE" id="PS00150">
    <property type="entry name" value="ACYLPHOSPHATASE_1"/>
    <property type="match status" value="1"/>
</dbReference>
<feature type="domain" description="Acylphosphatase-like" evidence="4">
    <location>
        <begin position="43"/>
        <end position="130"/>
    </location>
</feature>
<keyword evidence="1 2" id="KW-0378">Hydrolase</keyword>
<dbReference type="SUPFAM" id="SSF54975">
    <property type="entry name" value="Acylphosphatase/BLUF domain-like"/>
    <property type="match status" value="1"/>
</dbReference>
<sequence length="132" mass="14429">MFYPSPPTYTLRLNLAAAVATSSGPSMCAAASVSSSASQPAKCVRVEIKGRVQGVFFRDWTVENSRELGLRGWVRNRRDGSVEAVFSGDPDAVRDMVERRCRSGPPYSAVTGIASFPWDEDPGQDFQRKPTV</sequence>
<dbReference type="PANTHER" id="PTHR47268:SF4">
    <property type="entry name" value="ACYLPHOSPHATASE"/>
    <property type="match status" value="1"/>
</dbReference>
<evidence type="ECO:0000256" key="2">
    <source>
        <dbReference type="RuleBase" id="RU000553"/>
    </source>
</evidence>
<evidence type="ECO:0000259" key="4">
    <source>
        <dbReference type="PROSITE" id="PS51160"/>
    </source>
</evidence>
<feature type="active site" evidence="1">
    <location>
        <position position="76"/>
    </location>
</feature>
<dbReference type="PROSITE" id="PS51160">
    <property type="entry name" value="ACYLPHOSPHATASE_3"/>
    <property type="match status" value="1"/>
</dbReference>
<dbReference type="PRINTS" id="PR00112">
    <property type="entry name" value="ACYLPHPHTASE"/>
</dbReference>
<dbReference type="InterPro" id="IPR036046">
    <property type="entry name" value="Acylphosphatase-like_dom_sf"/>
</dbReference>
<comment type="catalytic activity">
    <reaction evidence="1 2">
        <text>an acyl phosphate + H2O = a carboxylate + phosphate + H(+)</text>
        <dbReference type="Rhea" id="RHEA:14965"/>
        <dbReference type="ChEBI" id="CHEBI:15377"/>
        <dbReference type="ChEBI" id="CHEBI:15378"/>
        <dbReference type="ChEBI" id="CHEBI:29067"/>
        <dbReference type="ChEBI" id="CHEBI:43474"/>
        <dbReference type="ChEBI" id="CHEBI:59918"/>
        <dbReference type="EC" id="3.6.1.7"/>
    </reaction>
</comment>
<evidence type="ECO:0000256" key="3">
    <source>
        <dbReference type="RuleBase" id="RU004168"/>
    </source>
</evidence>
<reference evidence="5 6" key="1">
    <citation type="journal article" date="2022" name="Nat. Plants">
        <title>Genomes of leafy and leafless Platanthera orchids illuminate the evolution of mycoheterotrophy.</title>
        <authorList>
            <person name="Li M.H."/>
            <person name="Liu K.W."/>
            <person name="Li Z."/>
            <person name="Lu H.C."/>
            <person name="Ye Q.L."/>
            <person name="Zhang D."/>
            <person name="Wang J.Y."/>
            <person name="Li Y.F."/>
            <person name="Zhong Z.M."/>
            <person name="Liu X."/>
            <person name="Yu X."/>
            <person name="Liu D.K."/>
            <person name="Tu X.D."/>
            <person name="Liu B."/>
            <person name="Hao Y."/>
            <person name="Liao X.Y."/>
            <person name="Jiang Y.T."/>
            <person name="Sun W.H."/>
            <person name="Chen J."/>
            <person name="Chen Y.Q."/>
            <person name="Ai Y."/>
            <person name="Zhai J.W."/>
            <person name="Wu S.S."/>
            <person name="Zhou Z."/>
            <person name="Hsiao Y.Y."/>
            <person name="Wu W.L."/>
            <person name="Chen Y.Y."/>
            <person name="Lin Y.F."/>
            <person name="Hsu J.L."/>
            <person name="Li C.Y."/>
            <person name="Wang Z.W."/>
            <person name="Zhao X."/>
            <person name="Zhong W.Y."/>
            <person name="Ma X.K."/>
            <person name="Ma L."/>
            <person name="Huang J."/>
            <person name="Chen G.Z."/>
            <person name="Huang M.Z."/>
            <person name="Huang L."/>
            <person name="Peng D.H."/>
            <person name="Luo Y.B."/>
            <person name="Zou S.Q."/>
            <person name="Chen S.P."/>
            <person name="Lan S."/>
            <person name="Tsai W.C."/>
            <person name="Van de Peer Y."/>
            <person name="Liu Z.J."/>
        </authorList>
    </citation>
    <scope>NUCLEOTIDE SEQUENCE [LARGE SCALE GENOMIC DNA]</scope>
    <source>
        <strain evidence="5">Lor287</strain>
    </source>
</reference>
<dbReference type="Gene3D" id="3.30.70.100">
    <property type="match status" value="1"/>
</dbReference>
<dbReference type="InterPro" id="IPR020456">
    <property type="entry name" value="Acylphosphatase"/>
</dbReference>
<comment type="similarity">
    <text evidence="3">Belongs to the acylphosphatase family.</text>
</comment>
<organism evidence="5 6">
    <name type="scientific">Platanthera zijinensis</name>
    <dbReference type="NCBI Taxonomy" id="2320716"/>
    <lineage>
        <taxon>Eukaryota</taxon>
        <taxon>Viridiplantae</taxon>
        <taxon>Streptophyta</taxon>
        <taxon>Embryophyta</taxon>
        <taxon>Tracheophyta</taxon>
        <taxon>Spermatophyta</taxon>
        <taxon>Magnoliopsida</taxon>
        <taxon>Liliopsida</taxon>
        <taxon>Asparagales</taxon>
        <taxon>Orchidaceae</taxon>
        <taxon>Orchidoideae</taxon>
        <taxon>Orchideae</taxon>
        <taxon>Orchidinae</taxon>
        <taxon>Platanthera</taxon>
    </lineage>
</organism>
<dbReference type="PANTHER" id="PTHR47268">
    <property type="entry name" value="ACYLPHOSPHATASE"/>
    <property type="match status" value="1"/>
</dbReference>
<dbReference type="EC" id="3.6.1.7" evidence="1 2"/>
<evidence type="ECO:0000313" key="6">
    <source>
        <dbReference type="Proteomes" id="UP001418222"/>
    </source>
</evidence>
<evidence type="ECO:0000256" key="1">
    <source>
        <dbReference type="PROSITE-ProRule" id="PRU00520"/>
    </source>
</evidence>
<accession>A0AAP0B2E7</accession>
<evidence type="ECO:0000313" key="5">
    <source>
        <dbReference type="EMBL" id="KAK8923996.1"/>
    </source>
</evidence>
<keyword evidence="6" id="KW-1185">Reference proteome</keyword>
<dbReference type="Pfam" id="PF00708">
    <property type="entry name" value="Acylphosphatase"/>
    <property type="match status" value="1"/>
</dbReference>
<protein>
    <recommendedName>
        <fullName evidence="1 2">Acylphosphatase</fullName>
        <ecNumber evidence="1 2">3.6.1.7</ecNumber>
    </recommendedName>
</protein>
<gene>
    <name evidence="5" type="ORF">KSP39_PZI019576</name>
</gene>
<dbReference type="Proteomes" id="UP001418222">
    <property type="component" value="Unassembled WGS sequence"/>
</dbReference>
<dbReference type="InterPro" id="IPR017968">
    <property type="entry name" value="Acylphosphatase_CS"/>
</dbReference>
<dbReference type="InterPro" id="IPR001792">
    <property type="entry name" value="Acylphosphatase-like_dom"/>
</dbReference>
<dbReference type="AlphaFoldDB" id="A0AAP0B2E7"/>
<name>A0AAP0B2E7_9ASPA</name>
<dbReference type="EMBL" id="JBBWWQ010000017">
    <property type="protein sequence ID" value="KAK8923996.1"/>
    <property type="molecule type" value="Genomic_DNA"/>
</dbReference>
<feature type="active site" evidence="1">
    <location>
        <position position="58"/>
    </location>
</feature>
<dbReference type="PROSITE" id="PS00151">
    <property type="entry name" value="ACYLPHOSPHATASE_2"/>
    <property type="match status" value="1"/>
</dbReference>
<comment type="caution">
    <text evidence="5">The sequence shown here is derived from an EMBL/GenBank/DDBJ whole genome shotgun (WGS) entry which is preliminary data.</text>
</comment>
<dbReference type="GO" id="GO:0003998">
    <property type="term" value="F:acylphosphatase activity"/>
    <property type="evidence" value="ECO:0007669"/>
    <property type="project" value="UniProtKB-EC"/>
</dbReference>